<evidence type="ECO:0000313" key="3">
    <source>
        <dbReference type="Proteomes" id="UP000324222"/>
    </source>
</evidence>
<sequence length="79" mass="8971">MDCYHMDTDEEQQEHHHHHHHQQDAGVSDAWEGTGMTSTAVAEELARVKLIWLKLVVRRCRDAGAILLAERGERASSPD</sequence>
<dbReference type="Proteomes" id="UP000324222">
    <property type="component" value="Unassembled WGS sequence"/>
</dbReference>
<keyword evidence="3" id="KW-1185">Reference proteome</keyword>
<accession>A0A5B7I9L4</accession>
<proteinExistence type="predicted"/>
<gene>
    <name evidence="2" type="ORF">E2C01_073514</name>
</gene>
<protein>
    <submittedName>
        <fullName evidence="2">Uncharacterized protein</fullName>
    </submittedName>
</protein>
<dbReference type="EMBL" id="VSRR010049976">
    <property type="protein sequence ID" value="MPC79003.1"/>
    <property type="molecule type" value="Genomic_DNA"/>
</dbReference>
<comment type="caution">
    <text evidence="2">The sequence shown here is derived from an EMBL/GenBank/DDBJ whole genome shotgun (WGS) entry which is preliminary data.</text>
</comment>
<evidence type="ECO:0000256" key="1">
    <source>
        <dbReference type="SAM" id="MobiDB-lite"/>
    </source>
</evidence>
<feature type="region of interest" description="Disordered" evidence="1">
    <location>
        <begin position="1"/>
        <end position="33"/>
    </location>
</feature>
<name>A0A5B7I9L4_PORTR</name>
<dbReference type="AlphaFoldDB" id="A0A5B7I9L4"/>
<organism evidence="2 3">
    <name type="scientific">Portunus trituberculatus</name>
    <name type="common">Swimming crab</name>
    <name type="synonym">Neptunus trituberculatus</name>
    <dbReference type="NCBI Taxonomy" id="210409"/>
    <lineage>
        <taxon>Eukaryota</taxon>
        <taxon>Metazoa</taxon>
        <taxon>Ecdysozoa</taxon>
        <taxon>Arthropoda</taxon>
        <taxon>Crustacea</taxon>
        <taxon>Multicrustacea</taxon>
        <taxon>Malacostraca</taxon>
        <taxon>Eumalacostraca</taxon>
        <taxon>Eucarida</taxon>
        <taxon>Decapoda</taxon>
        <taxon>Pleocyemata</taxon>
        <taxon>Brachyura</taxon>
        <taxon>Eubrachyura</taxon>
        <taxon>Portunoidea</taxon>
        <taxon>Portunidae</taxon>
        <taxon>Portuninae</taxon>
        <taxon>Portunus</taxon>
    </lineage>
</organism>
<reference evidence="2 3" key="1">
    <citation type="submission" date="2019-05" db="EMBL/GenBank/DDBJ databases">
        <title>Another draft genome of Portunus trituberculatus and its Hox gene families provides insights of decapod evolution.</title>
        <authorList>
            <person name="Jeong J.-H."/>
            <person name="Song I."/>
            <person name="Kim S."/>
            <person name="Choi T."/>
            <person name="Kim D."/>
            <person name="Ryu S."/>
            <person name="Kim W."/>
        </authorList>
    </citation>
    <scope>NUCLEOTIDE SEQUENCE [LARGE SCALE GENOMIC DNA]</scope>
    <source>
        <tissue evidence="2">Muscle</tissue>
    </source>
</reference>
<evidence type="ECO:0000313" key="2">
    <source>
        <dbReference type="EMBL" id="MPC79003.1"/>
    </source>
</evidence>